<keyword evidence="14 16" id="KW-0368">Histidine biosynthesis</keyword>
<dbReference type="PANTHER" id="PTHR42945">
    <property type="entry name" value="HISTIDINE BIOSYNTHESIS BIFUNCTIONAL PROTEIN"/>
    <property type="match status" value="1"/>
</dbReference>
<dbReference type="Pfam" id="PF01502">
    <property type="entry name" value="PRA-CH"/>
    <property type="match status" value="1"/>
</dbReference>
<evidence type="ECO:0000256" key="16">
    <source>
        <dbReference type="HAMAP-Rule" id="MF_01019"/>
    </source>
</evidence>
<evidence type="ECO:0000256" key="9">
    <source>
        <dbReference type="ARBA" id="ARBA00022490"/>
    </source>
</evidence>
<dbReference type="Proteomes" id="UP000558192">
    <property type="component" value="Unassembled WGS sequence"/>
</dbReference>
<sequence>MTLDPATLAWDKMDGLLPAIVQDAETDQVLMLGYMDRAALDATLADDLVTFFSRSKQRLWRKGETSGNVLRVVSVEADCDTDALLVRARPAGPTCHLGTTSCFGDEGAAGVGWLGTLERIVAERASASPDHSYTARLLADGPAKAAQKVGEEGVEVALAAVSRDQAGLTEEAADLLFHLLVTLRSRDVSLAAVVDVLRQRHLSQ</sequence>
<proteinExistence type="inferred from homology"/>
<dbReference type="SUPFAM" id="SSF101386">
    <property type="entry name" value="all-alpha NTP pyrophosphatases"/>
    <property type="match status" value="1"/>
</dbReference>
<dbReference type="InterPro" id="IPR002496">
    <property type="entry name" value="PRib_AMP_CycHydrolase_dom"/>
</dbReference>
<keyword evidence="15 16" id="KW-0511">Multifunctional enzyme</keyword>
<keyword evidence="12 16" id="KW-0378">Hydrolase</keyword>
<evidence type="ECO:0000256" key="10">
    <source>
        <dbReference type="ARBA" id="ARBA00022605"/>
    </source>
</evidence>
<evidence type="ECO:0000256" key="12">
    <source>
        <dbReference type="ARBA" id="ARBA00022801"/>
    </source>
</evidence>
<keyword evidence="19" id="KW-1185">Reference proteome</keyword>
<dbReference type="InterPro" id="IPR008179">
    <property type="entry name" value="HisE"/>
</dbReference>
<comment type="caution">
    <text evidence="18">The sequence shown here is derived from an EMBL/GenBank/DDBJ whole genome shotgun (WGS) entry which is preliminary data.</text>
</comment>
<dbReference type="NCBIfam" id="NF002747">
    <property type="entry name" value="PRK02759.1"/>
    <property type="match status" value="1"/>
</dbReference>
<keyword evidence="10 16" id="KW-0028">Amino-acid biosynthesis</keyword>
<comment type="pathway">
    <text evidence="4 16">Amino-acid biosynthesis; L-histidine biosynthesis; L-histidine from 5-phospho-alpha-D-ribose 1-diphosphate: step 3/9.</text>
</comment>
<evidence type="ECO:0000256" key="3">
    <source>
        <dbReference type="ARBA" id="ARBA00004496"/>
    </source>
</evidence>
<gene>
    <name evidence="16" type="primary">hisI</name>
    <name evidence="16" type="synonym">hisIE</name>
    <name evidence="18" type="ORF">GGQ97_002046</name>
</gene>
<comment type="catalytic activity">
    <reaction evidence="1 16">
        <text>1-(5-phospho-beta-D-ribosyl)-5'-AMP + H2O = 1-(5-phospho-beta-D-ribosyl)-5-[(5-phospho-beta-D-ribosylamino)methylideneamino]imidazole-4-carboxamide</text>
        <dbReference type="Rhea" id="RHEA:20049"/>
        <dbReference type="ChEBI" id="CHEBI:15377"/>
        <dbReference type="ChEBI" id="CHEBI:58435"/>
        <dbReference type="ChEBI" id="CHEBI:59457"/>
        <dbReference type="EC" id="3.5.4.19"/>
    </reaction>
</comment>
<protein>
    <recommendedName>
        <fullName evidence="16">Histidine biosynthesis bifunctional protein HisIE</fullName>
    </recommendedName>
    <domain>
        <recommendedName>
            <fullName evidence="16">Phosphoribosyl-AMP cyclohydrolase</fullName>
            <shortName evidence="16">PRA-CH</shortName>
            <ecNumber evidence="16">3.5.4.19</ecNumber>
        </recommendedName>
    </domain>
    <domain>
        <recommendedName>
            <fullName evidence="16">Phosphoribosyl-ATP pyrophosphatase</fullName>
            <shortName evidence="16">PRA-PH</shortName>
            <ecNumber evidence="16">3.6.1.31</ecNumber>
        </recommendedName>
    </domain>
</protein>
<dbReference type="HAMAP" id="MF_01019">
    <property type="entry name" value="HisIE"/>
    <property type="match status" value="1"/>
</dbReference>
<dbReference type="Gene3D" id="1.10.287.1080">
    <property type="entry name" value="MazG-like"/>
    <property type="match status" value="1"/>
</dbReference>
<evidence type="ECO:0000256" key="13">
    <source>
        <dbReference type="ARBA" id="ARBA00022840"/>
    </source>
</evidence>
<dbReference type="GO" id="GO:0005737">
    <property type="term" value="C:cytoplasm"/>
    <property type="evidence" value="ECO:0007669"/>
    <property type="project" value="UniProtKB-SubCell"/>
</dbReference>
<dbReference type="Pfam" id="PF01503">
    <property type="entry name" value="PRA-PH"/>
    <property type="match status" value="1"/>
</dbReference>
<comment type="similarity">
    <text evidence="7 16">In the N-terminal section; belongs to the PRA-CH family.</text>
</comment>
<comment type="similarity">
    <text evidence="8">Belongs to the PRA-PH family.</text>
</comment>
<evidence type="ECO:0000259" key="17">
    <source>
        <dbReference type="Pfam" id="PF01502"/>
    </source>
</evidence>
<dbReference type="NCBIfam" id="NF000768">
    <property type="entry name" value="PRK00051.1"/>
    <property type="match status" value="1"/>
</dbReference>
<feature type="domain" description="Phosphoribosyl-AMP cyclohydrolase" evidence="17">
    <location>
        <begin position="31"/>
        <end position="103"/>
    </location>
</feature>
<evidence type="ECO:0000256" key="8">
    <source>
        <dbReference type="ARBA" id="ARBA00009392"/>
    </source>
</evidence>
<dbReference type="GO" id="GO:0004636">
    <property type="term" value="F:phosphoribosyl-ATP diphosphatase activity"/>
    <property type="evidence" value="ECO:0007669"/>
    <property type="project" value="UniProtKB-UniRule"/>
</dbReference>
<evidence type="ECO:0000313" key="18">
    <source>
        <dbReference type="EMBL" id="NJC06253.1"/>
    </source>
</evidence>
<dbReference type="GO" id="GO:0004635">
    <property type="term" value="F:phosphoribosyl-AMP cyclohydrolase activity"/>
    <property type="evidence" value="ECO:0007669"/>
    <property type="project" value="UniProtKB-UniRule"/>
</dbReference>
<name>A0A7X5Y6S5_9SPHN</name>
<feature type="region of interest" description="Phosphoribosyl-ATP pyrophosphohydrolase" evidence="16">
    <location>
        <begin position="114"/>
        <end position="204"/>
    </location>
</feature>
<dbReference type="UniPathway" id="UPA00031">
    <property type="reaction ID" value="UER00007"/>
</dbReference>
<dbReference type="GO" id="GO:0000105">
    <property type="term" value="P:L-histidine biosynthetic process"/>
    <property type="evidence" value="ECO:0007669"/>
    <property type="project" value="UniProtKB-UniRule"/>
</dbReference>
<dbReference type="InterPro" id="IPR023019">
    <property type="entry name" value="His_synth_HisIE"/>
</dbReference>
<evidence type="ECO:0000256" key="5">
    <source>
        <dbReference type="ARBA" id="ARBA00005204"/>
    </source>
</evidence>
<dbReference type="FunFam" id="3.10.20.810:FF:000001">
    <property type="entry name" value="Histidine biosynthesis bifunctional protein HisIE"/>
    <property type="match status" value="1"/>
</dbReference>
<comment type="pathway">
    <text evidence="5 16">Amino-acid biosynthesis; L-histidine biosynthesis; L-histidine from 5-phospho-alpha-D-ribose 1-diphosphate: step 2/9.</text>
</comment>
<dbReference type="RefSeq" id="WP_168069323.1">
    <property type="nucleotide sequence ID" value="NZ_JAATJC010000001.1"/>
</dbReference>
<comment type="catalytic activity">
    <reaction evidence="2 16">
        <text>1-(5-phospho-beta-D-ribosyl)-ATP + H2O = 1-(5-phospho-beta-D-ribosyl)-5'-AMP + diphosphate + H(+)</text>
        <dbReference type="Rhea" id="RHEA:22828"/>
        <dbReference type="ChEBI" id="CHEBI:15377"/>
        <dbReference type="ChEBI" id="CHEBI:15378"/>
        <dbReference type="ChEBI" id="CHEBI:33019"/>
        <dbReference type="ChEBI" id="CHEBI:59457"/>
        <dbReference type="ChEBI" id="CHEBI:73183"/>
        <dbReference type="EC" id="3.6.1.31"/>
    </reaction>
</comment>
<organism evidence="18 19">
    <name type="scientific">Sphingomonas kaistensis</name>
    <dbReference type="NCBI Taxonomy" id="298708"/>
    <lineage>
        <taxon>Bacteria</taxon>
        <taxon>Pseudomonadati</taxon>
        <taxon>Pseudomonadota</taxon>
        <taxon>Alphaproteobacteria</taxon>
        <taxon>Sphingomonadales</taxon>
        <taxon>Sphingomonadaceae</taxon>
        <taxon>Sphingomonas</taxon>
    </lineage>
</organism>
<dbReference type="HAMAP" id="MF_01020">
    <property type="entry name" value="HisE"/>
    <property type="match status" value="1"/>
</dbReference>
<keyword evidence="9 16" id="KW-0963">Cytoplasm</keyword>
<keyword evidence="13 16" id="KW-0067">ATP-binding</keyword>
<dbReference type="Gene3D" id="3.10.20.810">
    <property type="entry name" value="Phosphoribosyl-AMP cyclohydrolase"/>
    <property type="match status" value="1"/>
</dbReference>
<dbReference type="InterPro" id="IPR038019">
    <property type="entry name" value="PRib_AMP_CycHydrolase_sf"/>
</dbReference>
<dbReference type="FunFam" id="1.10.287.1080:FF:000002">
    <property type="entry name" value="Histidine biosynthesis bifunctional protein HisIE"/>
    <property type="match status" value="1"/>
</dbReference>
<evidence type="ECO:0000313" key="19">
    <source>
        <dbReference type="Proteomes" id="UP000558192"/>
    </source>
</evidence>
<dbReference type="SUPFAM" id="SSF141734">
    <property type="entry name" value="HisI-like"/>
    <property type="match status" value="1"/>
</dbReference>
<evidence type="ECO:0000256" key="4">
    <source>
        <dbReference type="ARBA" id="ARBA00005169"/>
    </source>
</evidence>
<dbReference type="GO" id="GO:0005524">
    <property type="term" value="F:ATP binding"/>
    <property type="evidence" value="ECO:0007669"/>
    <property type="project" value="UniProtKB-KW"/>
</dbReference>
<evidence type="ECO:0000256" key="6">
    <source>
        <dbReference type="ARBA" id="ARBA00007731"/>
    </source>
</evidence>
<dbReference type="CDD" id="cd11534">
    <property type="entry name" value="NTP-PPase_HisIE_like"/>
    <property type="match status" value="1"/>
</dbReference>
<dbReference type="EC" id="3.6.1.31" evidence="16"/>
<accession>A0A7X5Y6S5</accession>
<dbReference type="PANTHER" id="PTHR42945:SF9">
    <property type="entry name" value="HISTIDINE BIOSYNTHESIS BIFUNCTIONAL PROTEIN HISIE"/>
    <property type="match status" value="1"/>
</dbReference>
<reference evidence="18 19" key="1">
    <citation type="submission" date="2020-03" db="EMBL/GenBank/DDBJ databases">
        <title>Genomic Encyclopedia of Type Strains, Phase IV (KMG-IV): sequencing the most valuable type-strain genomes for metagenomic binning, comparative biology and taxonomic classification.</title>
        <authorList>
            <person name="Goeker M."/>
        </authorList>
    </citation>
    <scope>NUCLEOTIDE SEQUENCE [LARGE SCALE GENOMIC DNA]</scope>
    <source>
        <strain evidence="18 19">DSM 16846</strain>
    </source>
</reference>
<keyword evidence="11 16" id="KW-0547">Nucleotide-binding</keyword>
<feature type="region of interest" description="Phosphoribosyl-AMP cyclohydrolase" evidence="16">
    <location>
        <begin position="1"/>
        <end position="113"/>
    </location>
</feature>
<dbReference type="NCBIfam" id="TIGR03188">
    <property type="entry name" value="histidine_hisI"/>
    <property type="match status" value="1"/>
</dbReference>
<evidence type="ECO:0000256" key="11">
    <source>
        <dbReference type="ARBA" id="ARBA00022741"/>
    </source>
</evidence>
<comment type="subcellular location">
    <subcellularLocation>
        <location evidence="3 16">Cytoplasm</location>
    </subcellularLocation>
</comment>
<evidence type="ECO:0000256" key="2">
    <source>
        <dbReference type="ARBA" id="ARBA00001460"/>
    </source>
</evidence>
<dbReference type="InterPro" id="IPR021130">
    <property type="entry name" value="PRib-ATP_PPHydrolase-like"/>
</dbReference>
<comment type="similarity">
    <text evidence="6 16">In the C-terminal section; belongs to the PRA-PH family.</text>
</comment>
<dbReference type="EMBL" id="JAATJC010000001">
    <property type="protein sequence ID" value="NJC06253.1"/>
    <property type="molecule type" value="Genomic_DNA"/>
</dbReference>
<evidence type="ECO:0000256" key="7">
    <source>
        <dbReference type="ARBA" id="ARBA00008299"/>
    </source>
</evidence>
<evidence type="ECO:0000256" key="14">
    <source>
        <dbReference type="ARBA" id="ARBA00023102"/>
    </source>
</evidence>
<evidence type="ECO:0000256" key="1">
    <source>
        <dbReference type="ARBA" id="ARBA00000024"/>
    </source>
</evidence>
<evidence type="ECO:0000256" key="15">
    <source>
        <dbReference type="ARBA" id="ARBA00023268"/>
    </source>
</evidence>
<dbReference type="EC" id="3.5.4.19" evidence="16"/>
<dbReference type="AlphaFoldDB" id="A0A7X5Y6S5"/>